<keyword evidence="1" id="KW-0812">Transmembrane</keyword>
<feature type="transmembrane region" description="Helical" evidence="1">
    <location>
        <begin position="156"/>
        <end position="177"/>
    </location>
</feature>
<dbReference type="Proteomes" id="UP000201613">
    <property type="component" value="Unassembled WGS sequence"/>
</dbReference>
<feature type="transmembrane region" description="Helical" evidence="1">
    <location>
        <begin position="183"/>
        <end position="201"/>
    </location>
</feature>
<sequence length="216" mass="24042">MDWTAQVDAYCERMGPEFWAEPLNALTNLGYLIVGLWTWRRMVHVPLGPALSLILVAISVGSFLFHTLATEWAGLADTAPIGVFILLYLFALNRYVVGWPLWAALLGTAAYVPYAALMLPWLDRLPFVQISNFYWTVPIALVVYAAALRRLPLAKGLLAGAVILCVSISLRSVDLLWCESWPLGTHFLWHTINAGMFVVVLETYRRHCLAAGPAGR</sequence>
<keyword evidence="1" id="KW-0472">Membrane</keyword>
<feature type="transmembrane region" description="Helical" evidence="1">
    <location>
        <begin position="133"/>
        <end position="149"/>
    </location>
</feature>
<gene>
    <name evidence="2" type="ORF">LOM8899_02727</name>
</gene>
<feature type="transmembrane region" description="Helical" evidence="1">
    <location>
        <begin position="99"/>
        <end position="121"/>
    </location>
</feature>
<evidence type="ECO:0000313" key="3">
    <source>
        <dbReference type="Proteomes" id="UP000201613"/>
    </source>
</evidence>
<evidence type="ECO:0000313" key="2">
    <source>
        <dbReference type="EMBL" id="SMY08573.1"/>
    </source>
</evidence>
<evidence type="ECO:0008006" key="4">
    <source>
        <dbReference type="Google" id="ProtNLM"/>
    </source>
</evidence>
<protein>
    <recommendedName>
        <fullName evidence="4">Ceramidase</fullName>
    </recommendedName>
</protein>
<feature type="transmembrane region" description="Helical" evidence="1">
    <location>
        <begin position="46"/>
        <end position="66"/>
    </location>
</feature>
<keyword evidence="3" id="KW-1185">Reference proteome</keyword>
<dbReference type="AlphaFoldDB" id="A0A238LG77"/>
<keyword evidence="1" id="KW-1133">Transmembrane helix</keyword>
<dbReference type="OrthoDB" id="277121at2"/>
<dbReference type="RefSeq" id="WP_093992767.1">
    <property type="nucleotide sequence ID" value="NZ_FXZK01000005.1"/>
</dbReference>
<name>A0A238LG77_9RHOB</name>
<evidence type="ECO:0000256" key="1">
    <source>
        <dbReference type="SAM" id="Phobius"/>
    </source>
</evidence>
<reference evidence="2 3" key="1">
    <citation type="submission" date="2017-05" db="EMBL/GenBank/DDBJ databases">
        <authorList>
            <person name="Song R."/>
            <person name="Chenine A.L."/>
            <person name="Ruprecht R.M."/>
        </authorList>
    </citation>
    <scope>NUCLEOTIDE SEQUENCE [LARGE SCALE GENOMIC DNA]</scope>
    <source>
        <strain evidence="2 3">CECT 8899</strain>
    </source>
</reference>
<accession>A0A238LG77</accession>
<organism evidence="2 3">
    <name type="scientific">Flavimaricola marinus</name>
    <dbReference type="NCBI Taxonomy" id="1819565"/>
    <lineage>
        <taxon>Bacteria</taxon>
        <taxon>Pseudomonadati</taxon>
        <taxon>Pseudomonadota</taxon>
        <taxon>Alphaproteobacteria</taxon>
        <taxon>Rhodobacterales</taxon>
        <taxon>Paracoccaceae</taxon>
        <taxon>Flavimaricola</taxon>
    </lineage>
</organism>
<feature type="transmembrane region" description="Helical" evidence="1">
    <location>
        <begin position="72"/>
        <end position="92"/>
    </location>
</feature>
<proteinExistence type="predicted"/>
<dbReference type="EMBL" id="FXZK01000005">
    <property type="protein sequence ID" value="SMY08573.1"/>
    <property type="molecule type" value="Genomic_DNA"/>
</dbReference>